<evidence type="ECO:0000313" key="1">
    <source>
        <dbReference type="EMBL" id="QEH62222.1"/>
    </source>
</evidence>
<accession>A0A5B9Y808</accession>
<name>A0A5B9Y808_9MOLU</name>
<reference evidence="1 2" key="1">
    <citation type="submission" date="2019-08" db="EMBL/GenBank/DDBJ databases">
        <title>Complete genome sequence of Spiroplasma chinense CCH (DSM 19755).</title>
        <authorList>
            <person name="Shen H.-Y."/>
            <person name="Lin Y.-C."/>
            <person name="Chou L."/>
            <person name="Kuo C.-H."/>
        </authorList>
    </citation>
    <scope>NUCLEOTIDE SEQUENCE [LARGE SCALE GENOMIC DNA]</scope>
    <source>
        <strain evidence="1 2">CCH</strain>
    </source>
</reference>
<protein>
    <submittedName>
        <fullName evidence="1">Uncharacterized protein</fullName>
    </submittedName>
</protein>
<keyword evidence="2" id="KW-1185">Reference proteome</keyword>
<evidence type="ECO:0000313" key="2">
    <source>
        <dbReference type="Proteomes" id="UP000323144"/>
    </source>
</evidence>
<dbReference type="RefSeq" id="WP_166508588.1">
    <property type="nucleotide sequence ID" value="NZ_CP043026.1"/>
</dbReference>
<proteinExistence type="predicted"/>
<dbReference type="EMBL" id="CP043026">
    <property type="protein sequence ID" value="QEH62222.1"/>
    <property type="molecule type" value="Genomic_DNA"/>
</dbReference>
<organism evidence="1 2">
    <name type="scientific">Spiroplasma chinense</name>
    <dbReference type="NCBI Taxonomy" id="216932"/>
    <lineage>
        <taxon>Bacteria</taxon>
        <taxon>Bacillati</taxon>
        <taxon>Mycoplasmatota</taxon>
        <taxon>Mollicutes</taxon>
        <taxon>Entomoplasmatales</taxon>
        <taxon>Spiroplasmataceae</taxon>
        <taxon>Spiroplasma</taxon>
    </lineage>
</organism>
<gene>
    <name evidence="1" type="ORF">SCHIN_v1c10290</name>
</gene>
<sequence>MKIGQILGIEYNNNDEKHIVPFLLLSINEDKALAVQFSSVDGQGNSYYIELKPNDLILDMSQFNGLIAYEDTTIISNQDGVKYVSLPELNYVYSLDLNIIDEDKELVLETLDKQKFTEIIRALQTNGWNNNFQESIDNIELPGLFY</sequence>
<dbReference type="Proteomes" id="UP000323144">
    <property type="component" value="Chromosome"/>
</dbReference>
<dbReference type="KEGG" id="schi:SCHIN_v1c10290"/>
<dbReference type="AlphaFoldDB" id="A0A5B9Y808"/>